<keyword evidence="7" id="KW-1185">Reference proteome</keyword>
<dbReference type="InterPro" id="IPR027417">
    <property type="entry name" value="P-loop_NTPase"/>
</dbReference>
<dbReference type="InterPro" id="IPR013563">
    <property type="entry name" value="Oligopep_ABC_C"/>
</dbReference>
<dbReference type="PANTHER" id="PTHR43776:SF7">
    <property type="entry name" value="D,D-DIPEPTIDE TRANSPORT ATP-BINDING PROTEIN DDPF-RELATED"/>
    <property type="match status" value="1"/>
</dbReference>
<dbReference type="Proteomes" id="UP000437736">
    <property type="component" value="Unassembled WGS sequence"/>
</dbReference>
<dbReference type="SUPFAM" id="SSF52540">
    <property type="entry name" value="P-loop containing nucleoside triphosphate hydrolases"/>
    <property type="match status" value="1"/>
</dbReference>
<comment type="similarity">
    <text evidence="1">Belongs to the ABC transporter superfamily.</text>
</comment>
<evidence type="ECO:0000256" key="3">
    <source>
        <dbReference type="ARBA" id="ARBA00022741"/>
    </source>
</evidence>
<dbReference type="InterPro" id="IPR017871">
    <property type="entry name" value="ABC_transporter-like_CS"/>
</dbReference>
<dbReference type="InterPro" id="IPR003593">
    <property type="entry name" value="AAA+_ATPase"/>
</dbReference>
<feature type="non-terminal residue" evidence="6">
    <location>
        <position position="356"/>
    </location>
</feature>
<organism evidence="6 7">
    <name type="scientific">Acidiferrimicrobium australe</name>
    <dbReference type="NCBI Taxonomy" id="2664430"/>
    <lineage>
        <taxon>Bacteria</taxon>
        <taxon>Bacillati</taxon>
        <taxon>Actinomycetota</taxon>
        <taxon>Acidimicrobiia</taxon>
        <taxon>Acidimicrobiales</taxon>
        <taxon>Acidimicrobiaceae</taxon>
        <taxon>Acidiferrimicrobium</taxon>
    </lineage>
</organism>
<dbReference type="GO" id="GO:0005524">
    <property type="term" value="F:ATP binding"/>
    <property type="evidence" value="ECO:0007669"/>
    <property type="project" value="UniProtKB-KW"/>
</dbReference>
<evidence type="ECO:0000313" key="7">
    <source>
        <dbReference type="Proteomes" id="UP000437736"/>
    </source>
</evidence>
<gene>
    <name evidence="6" type="ORF">GHK86_19340</name>
</gene>
<feature type="domain" description="ABC transporter" evidence="5">
    <location>
        <begin position="37"/>
        <end position="286"/>
    </location>
</feature>
<sequence length="356" mass="38418">GASPTLVVGDGPGSAHDAPADALAARRAELASAPVLVEIDHLVKEFPVRSGMRRQVASVKAVSDVSFTIRQGETLGLVGESGCGKTTLGRMVSALERPTAGTVRLGGDELLRLRGGDLRRRRGELQLMFQDPYASLNPRMRVGEIVREPLAVQGVGDRRQQWERVASLLDEVGLSRRAVELYPHEFSGGQRQRIGLARALSLSPRLVVADEPVSALDVSIQSQILNLMKALQRNHGLTYLVISHDLAVLRYLSDTIGVMYLGKLVELGPADRIYSRPAHPYTHGLIQAIPVPDPATERAKRSAAVRGELPSAVNPPSGCRFRTRCPLAQEICAAETPPLRVHGPGHVAACHFPLQA</sequence>
<dbReference type="PANTHER" id="PTHR43776">
    <property type="entry name" value="TRANSPORT ATP-BINDING PROTEIN"/>
    <property type="match status" value="1"/>
</dbReference>
<protein>
    <submittedName>
        <fullName evidence="6">ATP-binding cassette domain-containing protein</fullName>
    </submittedName>
</protein>
<reference evidence="6 7" key="1">
    <citation type="submission" date="2019-11" db="EMBL/GenBank/DDBJ databases">
        <title>Acidiferrimicrobium australis gen. nov., sp. nov., an acidophilic and obligately heterotrophic, member of the Actinobacteria that catalyses dissimilatory oxido- reduction of iron isolated from metal-rich acidic water in Chile.</title>
        <authorList>
            <person name="Gonzalez D."/>
            <person name="Huber K."/>
            <person name="Hedrich S."/>
            <person name="Rojas-Villalobos C."/>
            <person name="Quatrini R."/>
            <person name="Dinamarca M.A."/>
            <person name="Schwarz A."/>
            <person name="Canales C."/>
            <person name="Nancucheo I."/>
        </authorList>
    </citation>
    <scope>NUCLEOTIDE SEQUENCE [LARGE SCALE GENOMIC DNA]</scope>
    <source>
        <strain evidence="6 7">USS-CCA1</strain>
    </source>
</reference>
<evidence type="ECO:0000259" key="5">
    <source>
        <dbReference type="PROSITE" id="PS50893"/>
    </source>
</evidence>
<evidence type="ECO:0000256" key="2">
    <source>
        <dbReference type="ARBA" id="ARBA00022448"/>
    </source>
</evidence>
<dbReference type="Gene3D" id="3.40.50.300">
    <property type="entry name" value="P-loop containing nucleotide triphosphate hydrolases"/>
    <property type="match status" value="1"/>
</dbReference>
<dbReference type="EMBL" id="WJHE01001266">
    <property type="protein sequence ID" value="MST34867.1"/>
    <property type="molecule type" value="Genomic_DNA"/>
</dbReference>
<evidence type="ECO:0000256" key="1">
    <source>
        <dbReference type="ARBA" id="ARBA00005417"/>
    </source>
</evidence>
<keyword evidence="4 6" id="KW-0067">ATP-binding</keyword>
<feature type="non-terminal residue" evidence="6">
    <location>
        <position position="1"/>
    </location>
</feature>
<accession>A0ABW9QYV3</accession>
<comment type="caution">
    <text evidence="6">The sequence shown here is derived from an EMBL/GenBank/DDBJ whole genome shotgun (WGS) entry which is preliminary data.</text>
</comment>
<keyword evidence="3" id="KW-0547">Nucleotide-binding</keyword>
<dbReference type="Pfam" id="PF08352">
    <property type="entry name" value="oligo_HPY"/>
    <property type="match status" value="1"/>
</dbReference>
<name>A0ABW9QYV3_9ACTN</name>
<evidence type="ECO:0000256" key="4">
    <source>
        <dbReference type="ARBA" id="ARBA00022840"/>
    </source>
</evidence>
<dbReference type="Pfam" id="PF00005">
    <property type="entry name" value="ABC_tran"/>
    <property type="match status" value="1"/>
</dbReference>
<proteinExistence type="inferred from homology"/>
<dbReference type="PROSITE" id="PS00211">
    <property type="entry name" value="ABC_TRANSPORTER_1"/>
    <property type="match status" value="1"/>
</dbReference>
<dbReference type="InterPro" id="IPR003439">
    <property type="entry name" value="ABC_transporter-like_ATP-bd"/>
</dbReference>
<dbReference type="SMART" id="SM00382">
    <property type="entry name" value="AAA"/>
    <property type="match status" value="1"/>
</dbReference>
<dbReference type="PROSITE" id="PS50893">
    <property type="entry name" value="ABC_TRANSPORTER_2"/>
    <property type="match status" value="1"/>
</dbReference>
<keyword evidence="2" id="KW-0813">Transport</keyword>
<dbReference type="NCBIfam" id="TIGR01727">
    <property type="entry name" value="oligo_HPY"/>
    <property type="match status" value="1"/>
</dbReference>
<dbReference type="InterPro" id="IPR050319">
    <property type="entry name" value="ABC_transp_ATP-bind"/>
</dbReference>
<evidence type="ECO:0000313" key="6">
    <source>
        <dbReference type="EMBL" id="MST34867.1"/>
    </source>
</evidence>
<dbReference type="CDD" id="cd03257">
    <property type="entry name" value="ABC_NikE_OppD_transporters"/>
    <property type="match status" value="1"/>
</dbReference>